<keyword evidence="8" id="KW-1185">Reference proteome</keyword>
<dbReference type="GO" id="GO:0015689">
    <property type="term" value="P:molybdate ion transport"/>
    <property type="evidence" value="ECO:0007669"/>
    <property type="project" value="UniProtKB-UniRule"/>
</dbReference>
<accession>A0A853IVR2</accession>
<dbReference type="Gene3D" id="2.40.50.100">
    <property type="match status" value="1"/>
</dbReference>
<dbReference type="GO" id="GO:0030151">
    <property type="term" value="F:molybdenum ion binding"/>
    <property type="evidence" value="ECO:0007669"/>
    <property type="project" value="UniProtKB-UniRule"/>
</dbReference>
<dbReference type="PIRSF" id="PIRSF005763">
    <property type="entry name" value="Txn_reg_ModE"/>
    <property type="match status" value="1"/>
</dbReference>
<evidence type="ECO:0000256" key="1">
    <source>
        <dbReference type="ARBA" id="ARBA00008110"/>
    </source>
</evidence>
<evidence type="ECO:0000256" key="3">
    <source>
        <dbReference type="ARBA" id="ARBA00022505"/>
    </source>
</evidence>
<reference evidence="7 8" key="1">
    <citation type="submission" date="2020-07" db="EMBL/GenBank/DDBJ databases">
        <authorList>
            <person name="Maaloum M."/>
        </authorList>
    </citation>
    <scope>NUCLEOTIDE SEQUENCE [LARGE SCALE GENOMIC DNA]</scope>
    <source>
        <strain evidence="7 8">GCS-AN-3</strain>
    </source>
</reference>
<dbReference type="Pfam" id="PF00126">
    <property type="entry name" value="HTH_1"/>
    <property type="match status" value="1"/>
</dbReference>
<comment type="similarity">
    <text evidence="1 5">Belongs to the ModE family.</text>
</comment>
<evidence type="ECO:0000256" key="5">
    <source>
        <dbReference type="PIRNR" id="PIRNR005763"/>
    </source>
</evidence>
<dbReference type="RefSeq" id="WP_180549628.1">
    <property type="nucleotide sequence ID" value="NZ_JACCKX010000001.1"/>
</dbReference>
<sequence>MARSLVTAAALGHGPADKRLEILQLVGRHGSISQAARSAGVSYKAAWQAIHTLTNLAGEPLVDSSVGGAGGGGARLTPAGERLLAAADQLQAARRGVLARVNSADSAALAGPRTSMRNHLRAVVERLESDGARDPMVRVVLALAGGGALASLITRESAELLGLAPGLPVLALCKATAVRVQPVDAAAPQGGANLLPGRVLRMARGVQRDEVTVTLAGELQLVGFAARPNRLRAGSRALAWLDESAVVVALAG</sequence>
<evidence type="ECO:0000259" key="6">
    <source>
        <dbReference type="PROSITE" id="PS51866"/>
    </source>
</evidence>
<dbReference type="Gene3D" id="1.10.10.10">
    <property type="entry name" value="Winged helix-like DNA-binding domain superfamily/Winged helix DNA-binding domain"/>
    <property type="match status" value="1"/>
</dbReference>
<dbReference type="PANTHER" id="PTHR30432:SF1">
    <property type="entry name" value="DNA-BINDING TRANSCRIPTIONAL DUAL REGULATOR MODE"/>
    <property type="match status" value="1"/>
</dbReference>
<evidence type="ECO:0000313" key="8">
    <source>
        <dbReference type="Proteomes" id="UP000589716"/>
    </source>
</evidence>
<evidence type="ECO:0000256" key="4">
    <source>
        <dbReference type="ARBA" id="ARBA00022737"/>
    </source>
</evidence>
<dbReference type="GO" id="GO:0003700">
    <property type="term" value="F:DNA-binding transcription factor activity"/>
    <property type="evidence" value="ECO:0007669"/>
    <property type="project" value="InterPro"/>
</dbReference>
<dbReference type="InterPro" id="IPR036388">
    <property type="entry name" value="WH-like_DNA-bd_sf"/>
</dbReference>
<dbReference type="PROSITE" id="PS51866">
    <property type="entry name" value="MOP"/>
    <property type="match status" value="1"/>
</dbReference>
<dbReference type="InterPro" id="IPR016462">
    <property type="entry name" value="ModE"/>
</dbReference>
<dbReference type="SUPFAM" id="SSF46785">
    <property type="entry name" value="Winged helix' DNA-binding domain"/>
    <property type="match status" value="1"/>
</dbReference>
<protein>
    <submittedName>
        <fullName evidence="7">LysR family transcriptional regulator</fullName>
    </submittedName>
</protein>
<keyword evidence="3 5" id="KW-0500">Molybdenum</keyword>
<dbReference type="EMBL" id="JACCKX010000001">
    <property type="protein sequence ID" value="NZA01120.1"/>
    <property type="molecule type" value="Genomic_DNA"/>
</dbReference>
<keyword evidence="2 5" id="KW-0813">Transport</keyword>
<dbReference type="InterPro" id="IPR036390">
    <property type="entry name" value="WH_DNA-bd_sf"/>
</dbReference>
<dbReference type="InterPro" id="IPR008995">
    <property type="entry name" value="Mo/tungstate-bd_C_term_dom"/>
</dbReference>
<comment type="caution">
    <text evidence="7">The sequence shown here is derived from an EMBL/GenBank/DDBJ whole genome shotgun (WGS) entry which is preliminary data.</text>
</comment>
<dbReference type="SUPFAM" id="SSF50331">
    <property type="entry name" value="MOP-like"/>
    <property type="match status" value="1"/>
</dbReference>
<organism evidence="7 8">
    <name type="scientific">Ottowia beijingensis</name>
    <dbReference type="NCBI Taxonomy" id="1207057"/>
    <lineage>
        <taxon>Bacteria</taxon>
        <taxon>Pseudomonadati</taxon>
        <taxon>Pseudomonadota</taxon>
        <taxon>Betaproteobacteria</taxon>
        <taxon>Burkholderiales</taxon>
        <taxon>Comamonadaceae</taxon>
        <taxon>Ottowia</taxon>
    </lineage>
</organism>
<dbReference type="AlphaFoldDB" id="A0A853IVR2"/>
<evidence type="ECO:0000313" key="7">
    <source>
        <dbReference type="EMBL" id="NZA01120.1"/>
    </source>
</evidence>
<dbReference type="InterPro" id="IPR004606">
    <property type="entry name" value="Mop_domain"/>
</dbReference>
<proteinExistence type="inferred from homology"/>
<dbReference type="InterPro" id="IPR000847">
    <property type="entry name" value="LysR_HTH_N"/>
</dbReference>
<gene>
    <name evidence="7" type="ORF">H0I39_03890</name>
</gene>
<dbReference type="Proteomes" id="UP000589716">
    <property type="component" value="Unassembled WGS sequence"/>
</dbReference>
<dbReference type="PANTHER" id="PTHR30432">
    <property type="entry name" value="TRANSCRIPTIONAL REGULATOR MODE"/>
    <property type="match status" value="1"/>
</dbReference>
<feature type="domain" description="Mop" evidence="6">
    <location>
        <begin position="113"/>
        <end position="182"/>
    </location>
</feature>
<keyword evidence="4" id="KW-0677">Repeat</keyword>
<dbReference type="InterPro" id="IPR051815">
    <property type="entry name" value="Molybdate_resp_trans_reg"/>
</dbReference>
<evidence type="ECO:0000256" key="2">
    <source>
        <dbReference type="ARBA" id="ARBA00022448"/>
    </source>
</evidence>
<dbReference type="Pfam" id="PF03459">
    <property type="entry name" value="TOBE"/>
    <property type="match status" value="1"/>
</dbReference>
<name>A0A853IVR2_9BURK</name>
<dbReference type="InterPro" id="IPR005116">
    <property type="entry name" value="Transp-assoc_OB_typ1"/>
</dbReference>